<dbReference type="PANTHER" id="PTHR12463:SF1">
    <property type="entry name" value="2-OXOGLUTARATE AND FE-DEPENDENT OXYGENASE FAMILY PROTEIN"/>
    <property type="match status" value="1"/>
</dbReference>
<organism evidence="1">
    <name type="scientific">Trypanosoma congolense (strain IL3000)</name>
    <dbReference type="NCBI Taxonomy" id="1068625"/>
    <lineage>
        <taxon>Eukaryota</taxon>
        <taxon>Discoba</taxon>
        <taxon>Euglenozoa</taxon>
        <taxon>Kinetoplastea</taxon>
        <taxon>Metakinetoplastina</taxon>
        <taxon>Trypanosomatida</taxon>
        <taxon>Trypanosomatidae</taxon>
        <taxon>Trypanosoma</taxon>
        <taxon>Nannomonas</taxon>
    </lineage>
</organism>
<proteinExistence type="predicted"/>
<dbReference type="GO" id="GO:0016491">
    <property type="term" value="F:oxidoreductase activity"/>
    <property type="evidence" value="ECO:0007669"/>
    <property type="project" value="TreeGrafter"/>
</dbReference>
<dbReference type="InterPro" id="IPR037151">
    <property type="entry name" value="AlkB-like_sf"/>
</dbReference>
<sequence length="306" mass="34444">MSSLDVNQNGLVAYSCHCTGIRFCGRCVHSDRAQSIINQRIPLVKSSAVVSQQYTGKRTSSCSFTCVEPSRRSICPVCLGIFETDGSLIRECKDHMCLTLCDDIIMDGFCLMTDFISPLEEQKLVTFFDDPAPFPPWKDSQSGRRKQDYGPKANFKKKKLKLGNFQGMPQQMEELLGRVTSFVSRYTNKEFSVAEVSALEYTTKCSSLDPHVDDTWLWGDRIGGLNLLVDVVLTFVNASGIAVAAHIPRRSFFMLSKVCRYEWMHGIRREDIVGRRISVTFRELADKIDVDEDLCRGIKAAASTFV</sequence>
<accession>G0UWL9</accession>
<dbReference type="VEuPathDB" id="TriTrypDB:TcIL3000_10_5510"/>
<dbReference type="Gene3D" id="2.60.120.590">
    <property type="entry name" value="Alpha-ketoglutarate-dependent dioxygenase AlkB-like"/>
    <property type="match status" value="1"/>
</dbReference>
<dbReference type="GO" id="GO:0070988">
    <property type="term" value="P:demethylation"/>
    <property type="evidence" value="ECO:0007669"/>
    <property type="project" value="InterPro"/>
</dbReference>
<dbReference type="GO" id="GO:0032451">
    <property type="term" value="F:demethylase activity"/>
    <property type="evidence" value="ECO:0007669"/>
    <property type="project" value="TreeGrafter"/>
</dbReference>
<reference evidence="1" key="1">
    <citation type="journal article" date="2012" name="Proc. Natl. Acad. Sci. U.S.A.">
        <title>Antigenic diversity is generated by distinct evolutionary mechanisms in African trypanosome species.</title>
        <authorList>
            <person name="Jackson A.P."/>
            <person name="Berry A."/>
            <person name="Aslett M."/>
            <person name="Allison H.C."/>
            <person name="Burton P."/>
            <person name="Vavrova-Anderson J."/>
            <person name="Brown R."/>
            <person name="Browne H."/>
            <person name="Corton N."/>
            <person name="Hauser H."/>
            <person name="Gamble J."/>
            <person name="Gilderthorp R."/>
            <person name="Marcello L."/>
            <person name="McQuillan J."/>
            <person name="Otto T.D."/>
            <person name="Quail M.A."/>
            <person name="Sanders M.J."/>
            <person name="van Tonder A."/>
            <person name="Ginger M.L."/>
            <person name="Field M.C."/>
            <person name="Barry J.D."/>
            <person name="Hertz-Fowler C."/>
            <person name="Berriman M."/>
        </authorList>
    </citation>
    <scope>NUCLEOTIDE SEQUENCE</scope>
    <source>
        <strain evidence="1">IL3000</strain>
    </source>
</reference>
<name>G0UWL9_TRYCI</name>
<dbReference type="AlphaFoldDB" id="G0UWL9"/>
<protein>
    <submittedName>
        <fullName evidence="1">Uncharacterized protein TCIL3000_10_5510</fullName>
    </submittedName>
</protein>
<gene>
    <name evidence="1" type="ORF">TCIL3000_10_5510</name>
</gene>
<dbReference type="EMBL" id="HE575323">
    <property type="protein sequence ID" value="CCC93785.1"/>
    <property type="molecule type" value="Genomic_DNA"/>
</dbReference>
<dbReference type="SUPFAM" id="SSF51197">
    <property type="entry name" value="Clavaminate synthase-like"/>
    <property type="match status" value="1"/>
</dbReference>
<dbReference type="InterPro" id="IPR032857">
    <property type="entry name" value="ALKBH4"/>
</dbReference>
<dbReference type="PANTHER" id="PTHR12463">
    <property type="entry name" value="OXYGENASE-RELATED"/>
    <property type="match status" value="1"/>
</dbReference>
<evidence type="ECO:0000313" key="1">
    <source>
        <dbReference type="EMBL" id="CCC93785.1"/>
    </source>
</evidence>